<proteinExistence type="predicted"/>
<protein>
    <submittedName>
        <fullName evidence="1">Uncharacterized protein</fullName>
    </submittedName>
</protein>
<reference evidence="1 2" key="1">
    <citation type="submission" date="2020-05" db="EMBL/GenBank/DDBJ databases">
        <title>Bremerella alba sp. nov., a novel planctomycete isolated from the surface of the macroalga Fucus spiralis.</title>
        <authorList>
            <person name="Godinho O."/>
            <person name="Botelho R."/>
            <person name="Albuquerque L."/>
            <person name="Wiegand S."/>
            <person name="Da Costa M.S."/>
            <person name="Lobo-Da-Cunha A."/>
            <person name="Jogler C."/>
            <person name="Lage O.M."/>
        </authorList>
    </citation>
    <scope>NUCLEOTIDE SEQUENCE [LARGE SCALE GENOMIC DNA]</scope>
    <source>
        <strain evidence="1 2">FF15</strain>
    </source>
</reference>
<dbReference type="Proteomes" id="UP000551616">
    <property type="component" value="Unassembled WGS sequence"/>
</dbReference>
<accession>A0A7V9A8S6</accession>
<evidence type="ECO:0000313" key="2">
    <source>
        <dbReference type="Proteomes" id="UP000551616"/>
    </source>
</evidence>
<gene>
    <name evidence="1" type="ORF">HOV93_39240</name>
</gene>
<comment type="caution">
    <text evidence="1">The sequence shown here is derived from an EMBL/GenBank/DDBJ whole genome shotgun (WGS) entry which is preliminary data.</text>
</comment>
<organism evidence="1 2">
    <name type="scientific">Bremerella alba</name>
    <dbReference type="NCBI Taxonomy" id="980252"/>
    <lineage>
        <taxon>Bacteria</taxon>
        <taxon>Pseudomonadati</taxon>
        <taxon>Planctomycetota</taxon>
        <taxon>Planctomycetia</taxon>
        <taxon>Pirellulales</taxon>
        <taxon>Pirellulaceae</taxon>
        <taxon>Bremerella</taxon>
    </lineage>
</organism>
<sequence>MEEWIDAMSTSISQASQSRSEWKWVQAKRPYYDLYPAIIPLLEKVDLSDVPSDQVAPQLPQLVIRFPKVDHPLFFEYQGKVYHMRSIFFAQAINQRPPVVQFSIDYGETDPQGRTVTLCRHWSKREGSSLQSVQEAIEPKSNGGVDVPPDFLMRVAKVLASICMLANDPELIQSDVLASDRTRFAETGDNKYVERAHRRGKRAWTIGKTIEKIPHYRRSHLAKFWIGPGRVTPILRLRKGGIVCREKVLEVPTGYLDGQFSEVKAVGLNLNSRA</sequence>
<name>A0A7V9A8S6_9BACT</name>
<dbReference type="AlphaFoldDB" id="A0A7V9A8S6"/>
<evidence type="ECO:0000313" key="1">
    <source>
        <dbReference type="EMBL" id="MBA2116732.1"/>
    </source>
</evidence>
<dbReference type="EMBL" id="JABRWO010000011">
    <property type="protein sequence ID" value="MBA2116732.1"/>
    <property type="molecule type" value="Genomic_DNA"/>
</dbReference>
<keyword evidence="2" id="KW-1185">Reference proteome</keyword>